<dbReference type="AlphaFoldDB" id="A0A9P0I7C4"/>
<proteinExistence type="predicted"/>
<evidence type="ECO:0000256" key="1">
    <source>
        <dbReference type="ARBA" id="ARBA00011764"/>
    </source>
</evidence>
<gene>
    <name evidence="7" type="ORF">SPLIT_LOCUS6106</name>
</gene>
<keyword evidence="8" id="KW-1185">Reference proteome</keyword>
<evidence type="ECO:0000313" key="8">
    <source>
        <dbReference type="Proteomes" id="UP001153321"/>
    </source>
</evidence>
<dbReference type="EMBL" id="LR824552">
    <property type="protein sequence ID" value="CAH1640750.1"/>
    <property type="molecule type" value="Genomic_DNA"/>
</dbReference>
<evidence type="ECO:0000256" key="3">
    <source>
        <dbReference type="ARBA" id="ARBA00023015"/>
    </source>
</evidence>
<evidence type="ECO:0000259" key="6">
    <source>
        <dbReference type="Pfam" id="PF13873"/>
    </source>
</evidence>
<comment type="subunit">
    <text evidence="1">Self-associates forming complexes of several hundred monomers.</text>
</comment>
<organism evidence="7 8">
    <name type="scientific">Spodoptera littoralis</name>
    <name type="common">Egyptian cotton leafworm</name>
    <dbReference type="NCBI Taxonomy" id="7109"/>
    <lineage>
        <taxon>Eukaryota</taxon>
        <taxon>Metazoa</taxon>
        <taxon>Ecdysozoa</taxon>
        <taxon>Arthropoda</taxon>
        <taxon>Hexapoda</taxon>
        <taxon>Insecta</taxon>
        <taxon>Pterygota</taxon>
        <taxon>Neoptera</taxon>
        <taxon>Endopterygota</taxon>
        <taxon>Lepidoptera</taxon>
        <taxon>Glossata</taxon>
        <taxon>Ditrysia</taxon>
        <taxon>Noctuoidea</taxon>
        <taxon>Noctuidae</taxon>
        <taxon>Amphipyrinae</taxon>
        <taxon>Spodoptera</taxon>
    </lineage>
</organism>
<keyword evidence="3" id="KW-0805">Transcription regulation</keyword>
<name>A0A9P0I7C4_SPOLI</name>
<evidence type="ECO:0000256" key="4">
    <source>
        <dbReference type="ARBA" id="ARBA00023163"/>
    </source>
</evidence>
<accession>A0A9P0I7C4</accession>
<dbReference type="PANTHER" id="PTHR21411:SF0">
    <property type="entry name" value="REGULATORY PROTEIN ZESTE"/>
    <property type="match status" value="1"/>
</dbReference>
<dbReference type="PANTHER" id="PTHR21411">
    <property type="entry name" value="APONTIC"/>
    <property type="match status" value="1"/>
</dbReference>
<reference evidence="7" key="1">
    <citation type="submission" date="2022-02" db="EMBL/GenBank/DDBJ databases">
        <authorList>
            <person name="King R."/>
        </authorList>
    </citation>
    <scope>NUCLEOTIDE SEQUENCE</scope>
</reference>
<evidence type="ECO:0000313" key="7">
    <source>
        <dbReference type="EMBL" id="CAH1640750.1"/>
    </source>
</evidence>
<sequence>MPKSSRTRGPNFNNKEQILLLEAVKPYAKIIEAKQTDAVKQADKQDAWTKVAEVFNANTTDQPRGVENVISYYRNLKSKLKKQHSDAKMLLVDPAQRNVLIQSIEDNGKDWNAVASTSQSTTWNDPELCEKGFEELTKEMQRNENNHKRHLMGTGGGPCQPPKSDDLEELKKLIEPQIDGMFTIYESDAELMAQFQQSLPDKERKQPIEKKIVACLQNNQEVEIVTEENNLVTPVKALSRNGIIRKKKDPALCPTDNHRPKSKMSFTDSIQKVSEAKLELVNMQKLVIQTELLHKQKLQELELEDKIKENKYKKLIREKELELLE</sequence>
<dbReference type="InterPro" id="IPR028002">
    <property type="entry name" value="Myb_DNA-bind_5"/>
</dbReference>
<evidence type="ECO:0000256" key="5">
    <source>
        <dbReference type="ARBA" id="ARBA00025466"/>
    </source>
</evidence>
<dbReference type="Proteomes" id="UP001153321">
    <property type="component" value="Chromosome 21"/>
</dbReference>
<comment type="function">
    <text evidence="5">Involved in transvection phenomena (= synapsis-dependent gene expression), where the synaptic pairing of chromosomes carrying genes with which zeste interacts influences the expression of these genes. Zeste binds to DNA and stimulates transcription from a nearby promoter.</text>
</comment>
<evidence type="ECO:0000256" key="2">
    <source>
        <dbReference type="ARBA" id="ARBA00016807"/>
    </source>
</evidence>
<feature type="domain" description="Myb/SANT-like DNA-binding" evidence="6">
    <location>
        <begin position="8"/>
        <end position="85"/>
    </location>
</feature>
<keyword evidence="4" id="KW-0804">Transcription</keyword>
<protein>
    <recommendedName>
        <fullName evidence="2">Regulatory protein zeste</fullName>
    </recommendedName>
</protein>
<dbReference type="Pfam" id="PF13873">
    <property type="entry name" value="Myb_DNA-bind_5"/>
    <property type="match status" value="1"/>
</dbReference>